<dbReference type="Proteomes" id="UP001550850">
    <property type="component" value="Unassembled WGS sequence"/>
</dbReference>
<gene>
    <name evidence="2" type="ORF">AB0E65_19450</name>
</gene>
<proteinExistence type="predicted"/>
<dbReference type="RefSeq" id="WP_108953212.1">
    <property type="nucleotide sequence ID" value="NZ_BEVZ01000002.1"/>
</dbReference>
<evidence type="ECO:0000256" key="1">
    <source>
        <dbReference type="SAM" id="MobiDB-lite"/>
    </source>
</evidence>
<evidence type="ECO:0000313" key="3">
    <source>
        <dbReference type="Proteomes" id="UP001550850"/>
    </source>
</evidence>
<reference evidence="2 3" key="1">
    <citation type="submission" date="2024-06" db="EMBL/GenBank/DDBJ databases">
        <title>The Natural Products Discovery Center: Release of the First 8490 Sequenced Strains for Exploring Actinobacteria Biosynthetic Diversity.</title>
        <authorList>
            <person name="Kalkreuter E."/>
            <person name="Kautsar S.A."/>
            <person name="Yang D."/>
            <person name="Bader C.D."/>
            <person name="Teijaro C.N."/>
            <person name="Fluegel L."/>
            <person name="Davis C.M."/>
            <person name="Simpson J.R."/>
            <person name="Lauterbach L."/>
            <person name="Steele A.D."/>
            <person name="Gui C."/>
            <person name="Meng S."/>
            <person name="Li G."/>
            <person name="Viehrig K."/>
            <person name="Ye F."/>
            <person name="Su P."/>
            <person name="Kiefer A.F."/>
            <person name="Nichols A."/>
            <person name="Cepeda A.J."/>
            <person name="Yan W."/>
            <person name="Fan B."/>
            <person name="Jiang Y."/>
            <person name="Adhikari A."/>
            <person name="Zheng C.-J."/>
            <person name="Schuster L."/>
            <person name="Cowan T.M."/>
            <person name="Smanski M.J."/>
            <person name="Chevrette M.G."/>
            <person name="De Carvalho L.P.S."/>
            <person name="Shen B."/>
        </authorList>
    </citation>
    <scope>NUCLEOTIDE SEQUENCE [LARGE SCALE GENOMIC DNA]</scope>
    <source>
        <strain evidence="2 3">NPDC038104</strain>
    </source>
</reference>
<feature type="region of interest" description="Disordered" evidence="1">
    <location>
        <begin position="121"/>
        <end position="181"/>
    </location>
</feature>
<sequence length="217" mass="21650">MGVTGVTGVIRVASAVVLGMTATAVTPGAAFAARSAPRAADGGTSFSFAVSPEAVAPGGRVTLSVDGCPHAARVSSDLFAPVTIPEGRTTARTRVHRDARPGTVHQVSFRCGRETGVTELRVRAARPGPTPTPTRPAPVPSRPGHSGSPVPAPPPQGHSSRQPEHGAHAGAGGTTAGFDLGDLGLGALLVTGALAAAYRRTRSASTTSTASATDERG</sequence>
<evidence type="ECO:0000313" key="2">
    <source>
        <dbReference type="EMBL" id="MEU3556363.1"/>
    </source>
</evidence>
<evidence type="ECO:0008006" key="4">
    <source>
        <dbReference type="Google" id="ProtNLM"/>
    </source>
</evidence>
<keyword evidence="3" id="KW-1185">Reference proteome</keyword>
<comment type="caution">
    <text evidence="2">The sequence shown here is derived from an EMBL/GenBank/DDBJ whole genome shotgun (WGS) entry which is preliminary data.</text>
</comment>
<organism evidence="2 3">
    <name type="scientific">Streptomyces fragilis</name>
    <dbReference type="NCBI Taxonomy" id="67301"/>
    <lineage>
        <taxon>Bacteria</taxon>
        <taxon>Bacillati</taxon>
        <taxon>Actinomycetota</taxon>
        <taxon>Actinomycetes</taxon>
        <taxon>Kitasatosporales</taxon>
        <taxon>Streptomycetaceae</taxon>
        <taxon>Streptomyces</taxon>
    </lineage>
</organism>
<accession>A0ABV2YKU9</accession>
<protein>
    <recommendedName>
        <fullName evidence="4">Lipoprotein</fullName>
    </recommendedName>
</protein>
<dbReference type="EMBL" id="JBEZUR010000031">
    <property type="protein sequence ID" value="MEU3556363.1"/>
    <property type="molecule type" value="Genomic_DNA"/>
</dbReference>
<name>A0ABV2YKU9_9ACTN</name>
<feature type="compositionally biased region" description="Pro residues" evidence="1">
    <location>
        <begin position="128"/>
        <end position="141"/>
    </location>
</feature>